<feature type="region of interest" description="Disordered" evidence="1">
    <location>
        <begin position="20"/>
        <end position="43"/>
    </location>
</feature>
<evidence type="ECO:0000256" key="1">
    <source>
        <dbReference type="SAM" id="MobiDB-lite"/>
    </source>
</evidence>
<proteinExistence type="predicted"/>
<dbReference type="Proteomes" id="UP000823388">
    <property type="component" value="Chromosome 7K"/>
</dbReference>
<sequence>MTTNRNREQSLKRLLLLQQSEHAAGEEQEPHTSAQEARQSQNELLRCQPELSARRLRKLWETLMYLAVRDSIDLGHPRRIGRQLDTQGVDGICPGPRGTLPPPHTAARRSAS</sequence>
<dbReference type="AlphaFoldDB" id="A0A8T0Q9X0"/>
<dbReference type="EMBL" id="CM029049">
    <property type="protein sequence ID" value="KAG2570693.1"/>
    <property type="molecule type" value="Genomic_DNA"/>
</dbReference>
<protein>
    <submittedName>
        <fullName evidence="2">Uncharacterized protein</fullName>
    </submittedName>
</protein>
<name>A0A8T0Q9X0_PANVG</name>
<evidence type="ECO:0000313" key="3">
    <source>
        <dbReference type="Proteomes" id="UP000823388"/>
    </source>
</evidence>
<feature type="region of interest" description="Disordered" evidence="1">
    <location>
        <begin position="86"/>
        <end position="112"/>
    </location>
</feature>
<gene>
    <name evidence="2" type="ORF">PVAP13_7KG042418</name>
</gene>
<keyword evidence="3" id="KW-1185">Reference proteome</keyword>
<accession>A0A8T0Q9X0</accession>
<organism evidence="2 3">
    <name type="scientific">Panicum virgatum</name>
    <name type="common">Blackwell switchgrass</name>
    <dbReference type="NCBI Taxonomy" id="38727"/>
    <lineage>
        <taxon>Eukaryota</taxon>
        <taxon>Viridiplantae</taxon>
        <taxon>Streptophyta</taxon>
        <taxon>Embryophyta</taxon>
        <taxon>Tracheophyta</taxon>
        <taxon>Spermatophyta</taxon>
        <taxon>Magnoliopsida</taxon>
        <taxon>Liliopsida</taxon>
        <taxon>Poales</taxon>
        <taxon>Poaceae</taxon>
        <taxon>PACMAD clade</taxon>
        <taxon>Panicoideae</taxon>
        <taxon>Panicodae</taxon>
        <taxon>Paniceae</taxon>
        <taxon>Panicinae</taxon>
        <taxon>Panicum</taxon>
        <taxon>Panicum sect. Hiantes</taxon>
    </lineage>
</organism>
<feature type="compositionally biased region" description="Polar residues" evidence="1">
    <location>
        <begin position="31"/>
        <end position="43"/>
    </location>
</feature>
<comment type="caution">
    <text evidence="2">The sequence shown here is derived from an EMBL/GenBank/DDBJ whole genome shotgun (WGS) entry which is preliminary data.</text>
</comment>
<reference evidence="2" key="1">
    <citation type="submission" date="2020-05" db="EMBL/GenBank/DDBJ databases">
        <title>WGS assembly of Panicum virgatum.</title>
        <authorList>
            <person name="Lovell J.T."/>
            <person name="Jenkins J."/>
            <person name="Shu S."/>
            <person name="Juenger T.E."/>
            <person name="Schmutz J."/>
        </authorList>
    </citation>
    <scope>NUCLEOTIDE SEQUENCE</scope>
    <source>
        <strain evidence="2">AP13</strain>
    </source>
</reference>
<evidence type="ECO:0000313" key="2">
    <source>
        <dbReference type="EMBL" id="KAG2570693.1"/>
    </source>
</evidence>